<evidence type="ECO:0000313" key="5">
    <source>
        <dbReference type="Proteomes" id="UP000202259"/>
    </source>
</evidence>
<dbReference type="PANTHER" id="PTHR30305">
    <property type="entry name" value="PROTEIN YJDM-RELATED"/>
    <property type="match status" value="1"/>
</dbReference>
<accession>A0A222GB92</accession>
<keyword evidence="5" id="KW-1185">Reference proteome</keyword>
<dbReference type="PANTHER" id="PTHR30305:SF3">
    <property type="entry name" value="PROTEIN YJDM"/>
    <property type="match status" value="1"/>
</dbReference>
<dbReference type="Gene3D" id="2.20.25.10">
    <property type="match status" value="1"/>
</dbReference>
<dbReference type="OrthoDB" id="9810131at2"/>
<evidence type="ECO:0000256" key="1">
    <source>
        <dbReference type="ARBA" id="ARBA00009248"/>
    </source>
</evidence>
<dbReference type="Gene3D" id="2.30.30.40">
    <property type="entry name" value="SH3 Domains"/>
    <property type="match status" value="1"/>
</dbReference>
<dbReference type="InterPro" id="IPR013988">
    <property type="entry name" value="YjdM_C"/>
</dbReference>
<comment type="similarity">
    <text evidence="1">Belongs to the YjdM family.</text>
</comment>
<sequence length="112" mass="12471">MSLPPCPKCNSEFIYQDQSLLICPECAYEWNPSETFDEAALFTVKDSNGTQLNEGDKITMIKDLKIKASSQVIKVGTKAIIKRIVEGKDHQLDCKVDGVGEMMVTAKFVKRA</sequence>
<dbReference type="Proteomes" id="UP000202259">
    <property type="component" value="Chromosome"/>
</dbReference>
<dbReference type="KEGG" id="cber:B5D82_14995"/>
<evidence type="ECO:0000259" key="2">
    <source>
        <dbReference type="Pfam" id="PF03831"/>
    </source>
</evidence>
<evidence type="ECO:0000313" key="4">
    <source>
        <dbReference type="EMBL" id="ASP48962.1"/>
    </source>
</evidence>
<reference evidence="4 5" key="1">
    <citation type="submission" date="2017-08" db="EMBL/GenBank/DDBJ databases">
        <title>Complete genome of Colwellia sp. NB097-1, a psychrophile bacterium ioslated from Bering Sea.</title>
        <authorList>
            <person name="Chen X."/>
        </authorList>
    </citation>
    <scope>NUCLEOTIDE SEQUENCE [LARGE SCALE GENOMIC DNA]</scope>
    <source>
        <strain evidence="4 5">NB097-1</strain>
    </source>
</reference>
<dbReference type="SUPFAM" id="SSF57783">
    <property type="entry name" value="Zinc beta-ribbon"/>
    <property type="match status" value="1"/>
</dbReference>
<dbReference type="Pfam" id="PF08274">
    <property type="entry name" value="Zn_Ribbon_YjdM"/>
    <property type="match status" value="1"/>
</dbReference>
<dbReference type="NCBIfam" id="TIGR00686">
    <property type="entry name" value="phnA"/>
    <property type="match status" value="1"/>
</dbReference>
<name>A0A222GB92_9GAMM</name>
<organism evidence="4 5">
    <name type="scientific">Cognaticolwellia beringensis</name>
    <dbReference type="NCBI Taxonomy" id="1967665"/>
    <lineage>
        <taxon>Bacteria</taxon>
        <taxon>Pseudomonadati</taxon>
        <taxon>Pseudomonadota</taxon>
        <taxon>Gammaproteobacteria</taxon>
        <taxon>Alteromonadales</taxon>
        <taxon>Colwelliaceae</taxon>
        <taxon>Cognaticolwellia</taxon>
    </lineage>
</organism>
<gene>
    <name evidence="4" type="ORF">B5D82_14995</name>
</gene>
<protein>
    <submittedName>
        <fullName evidence="4">Alkylphosphonate utilization protein</fullName>
    </submittedName>
</protein>
<dbReference type="EMBL" id="CP020465">
    <property type="protein sequence ID" value="ASP48962.1"/>
    <property type="molecule type" value="Genomic_DNA"/>
</dbReference>
<dbReference type="InterPro" id="IPR013987">
    <property type="entry name" value="YjdM_N"/>
</dbReference>
<dbReference type="InterPro" id="IPR004624">
    <property type="entry name" value="YjdM"/>
</dbReference>
<proteinExistence type="inferred from homology"/>
<dbReference type="SUPFAM" id="SSF82057">
    <property type="entry name" value="Prokaryotic SH3-related domain"/>
    <property type="match status" value="1"/>
</dbReference>
<dbReference type="AlphaFoldDB" id="A0A222GB92"/>
<feature type="domain" description="Protein YjdM N-terminal" evidence="3">
    <location>
        <begin position="2"/>
        <end position="31"/>
    </location>
</feature>
<evidence type="ECO:0000259" key="3">
    <source>
        <dbReference type="Pfam" id="PF08274"/>
    </source>
</evidence>
<feature type="domain" description="Protein YjdM C-terminal" evidence="2">
    <location>
        <begin position="44"/>
        <end position="112"/>
    </location>
</feature>
<dbReference type="RefSeq" id="WP_081152650.1">
    <property type="nucleotide sequence ID" value="NZ_CP020465.1"/>
</dbReference>
<dbReference type="Pfam" id="PF03831">
    <property type="entry name" value="YjdM"/>
    <property type="match status" value="1"/>
</dbReference>